<dbReference type="PANTHER" id="PTHR33376:SF5">
    <property type="entry name" value="EXTRACYTOPLASMIC SOLUTE RECEPTOR PROTEIN"/>
    <property type="match status" value="1"/>
</dbReference>
<proteinExistence type="predicted"/>
<dbReference type="OrthoDB" id="9776801at2"/>
<accession>A0A2T5IYU9</accession>
<dbReference type="PANTHER" id="PTHR33376">
    <property type="match status" value="1"/>
</dbReference>
<gene>
    <name evidence="3" type="ORF">C8N29_109105</name>
</gene>
<feature type="signal peptide" evidence="2">
    <location>
        <begin position="1"/>
        <end position="19"/>
    </location>
</feature>
<dbReference type="InterPro" id="IPR018389">
    <property type="entry name" value="DctP_fam"/>
</dbReference>
<keyword evidence="4" id="KW-1185">Reference proteome</keyword>
<dbReference type="GO" id="GO:0055085">
    <property type="term" value="P:transmembrane transport"/>
    <property type="evidence" value="ECO:0007669"/>
    <property type="project" value="InterPro"/>
</dbReference>
<dbReference type="RefSeq" id="WP_107865994.1">
    <property type="nucleotide sequence ID" value="NZ_QAON01000009.1"/>
</dbReference>
<dbReference type="Proteomes" id="UP000244223">
    <property type="component" value="Unassembled WGS sequence"/>
</dbReference>
<comment type="caution">
    <text evidence="3">The sequence shown here is derived from an EMBL/GenBank/DDBJ whole genome shotgun (WGS) entry which is preliminary data.</text>
</comment>
<dbReference type="CDD" id="cd13670">
    <property type="entry name" value="PBP2_TRAP_Tp0957_like"/>
    <property type="match status" value="1"/>
</dbReference>
<evidence type="ECO:0000256" key="2">
    <source>
        <dbReference type="SAM" id="SignalP"/>
    </source>
</evidence>
<dbReference type="InterPro" id="IPR038404">
    <property type="entry name" value="TRAP_DctP_sf"/>
</dbReference>
<name>A0A2T5IYU9_9GAMM</name>
<dbReference type="EMBL" id="QAON01000009">
    <property type="protein sequence ID" value="PTQ89082.1"/>
    <property type="molecule type" value="Genomic_DNA"/>
</dbReference>
<keyword evidence="1 2" id="KW-0732">Signal</keyword>
<dbReference type="Gene3D" id="3.40.190.170">
    <property type="entry name" value="Bacterial extracellular solute-binding protein, family 7"/>
    <property type="match status" value="1"/>
</dbReference>
<sequence length="331" mass="36504">MNKFVSAFALLIMATPLQAMTLKIATLSPDGSAWMTKMRAGAAEIENRTQKRVSFKFYTGGVMGNDKAVLNKIKIGQLHGGAVTAGSLSDFYKDTQVYSMPLMFKNFNEVDYVRTKFDAVIAKGLEQGGMVNFGFAEAGFAYAMSKTAPIPSVVELRKHKVWIPDNDMQSAETLKAFQVSPIPLSLADVLPSLQTGIIDTVASSPIGTLALQWHTQVKYLTDLPLSYIVGVLAVDQKAFNKIDPADQLIVRDIMQRTFKEIDKQNRQDNLEAFNTLVKQGIKVVKPSAQELLAWEKDAALASERIEKAGIVNPSTLQSVRQYLKTYKATTK</sequence>
<evidence type="ECO:0000313" key="3">
    <source>
        <dbReference type="EMBL" id="PTQ89082.1"/>
    </source>
</evidence>
<dbReference type="NCBIfam" id="NF037995">
    <property type="entry name" value="TRAP_S1"/>
    <property type="match status" value="1"/>
</dbReference>
<dbReference type="AlphaFoldDB" id="A0A2T5IYU9"/>
<protein>
    <submittedName>
        <fullName evidence="3">TRAP-type C4-dicarboxylate transport system substrate-binding protein</fullName>
    </submittedName>
</protein>
<feature type="chain" id="PRO_5015756005" evidence="2">
    <location>
        <begin position="20"/>
        <end position="331"/>
    </location>
</feature>
<dbReference type="Pfam" id="PF03480">
    <property type="entry name" value="DctP"/>
    <property type="match status" value="1"/>
</dbReference>
<organism evidence="3 4">
    <name type="scientific">Agitococcus lubricus</name>
    <dbReference type="NCBI Taxonomy" id="1077255"/>
    <lineage>
        <taxon>Bacteria</taxon>
        <taxon>Pseudomonadati</taxon>
        <taxon>Pseudomonadota</taxon>
        <taxon>Gammaproteobacteria</taxon>
        <taxon>Moraxellales</taxon>
        <taxon>Moraxellaceae</taxon>
        <taxon>Agitococcus</taxon>
    </lineage>
</organism>
<reference evidence="3 4" key="1">
    <citation type="submission" date="2018-04" db="EMBL/GenBank/DDBJ databases">
        <title>Genomic Encyclopedia of Archaeal and Bacterial Type Strains, Phase II (KMG-II): from individual species to whole genera.</title>
        <authorList>
            <person name="Goeker M."/>
        </authorList>
    </citation>
    <scope>NUCLEOTIDE SEQUENCE [LARGE SCALE GENOMIC DNA]</scope>
    <source>
        <strain evidence="3 4">DSM 5822</strain>
    </source>
</reference>
<evidence type="ECO:0000256" key="1">
    <source>
        <dbReference type="ARBA" id="ARBA00022729"/>
    </source>
</evidence>
<evidence type="ECO:0000313" key="4">
    <source>
        <dbReference type="Proteomes" id="UP000244223"/>
    </source>
</evidence>